<feature type="domain" description="DUF7905" evidence="2">
    <location>
        <begin position="346"/>
        <end position="655"/>
    </location>
</feature>
<feature type="compositionally biased region" description="Acidic residues" evidence="1">
    <location>
        <begin position="11"/>
        <end position="20"/>
    </location>
</feature>
<evidence type="ECO:0000313" key="3">
    <source>
        <dbReference type="EMBL" id="OBZ91554.1"/>
    </source>
</evidence>
<dbReference type="STRING" id="101091.A0A1C7NVQ4"/>
<keyword evidence="4" id="KW-1185">Reference proteome</keyword>
<dbReference type="OrthoDB" id="4739136at2759"/>
<sequence length="687" mass="80180">MSIEPEVPYNFEDDEASDNEDGWRDAGVRSVQNTPQRPLVDVYIPNTRSDTPVSRASTRTFTDTTVVSEAAHRNADDAWILPAYCNPSDILGGPNKSRAKEIQRESKSYIEYNAEYNQIDIWGDADAIAKTKQYLDSIAHRLAENDTRTTRKTKKWGRPERELTEKEKRRAERRQAKLDEERRYQGLPAVPQNYNAVFPLPDTHLPLNHFMGDRGEEYFNAIRADCKAFLWYQETGNLVRISADTDESVREAGKRVRNWYLRCNRKPIGSRHRLLQQPTKPWVLRYRKLPQNFVTYIYDSPEGENHMLEKQRLLEPVGHGVPRAISNIQGQPEISLIDVNDSYENELPEHIRRLDAQNEKHIEKSLADGIESLRLNDWMIRMKIRFGSICLIDYPKKQDYLSIDYITDMFRKPRFNSALAPCIGKSEEHLGHLFDFLSNDSEAVEFSENPRTSFIIHAQQYPTAAPPRIPGQREPSRGDMWNTVMRVSFTESGVRKLWNTMTDCHDLVDINCLDIEGNYSWDLKLQYARQLPNNDFDTPHSKFWQALSITPEKRLIMTTFSDYIPNRVTQKTKWLYSWRGYVVEICKDEIWDMMRIERKDRELPVDLTIYEPHRVLYKVSVYREAWVNRFAENLTLKIGEAPNWTLRDFLGSDEENARTIMKTAKDFAAILNAKVPHYWDNAGNSLV</sequence>
<organism evidence="3 4">
    <name type="scientific">Choanephora cucurbitarum</name>
    <dbReference type="NCBI Taxonomy" id="101091"/>
    <lineage>
        <taxon>Eukaryota</taxon>
        <taxon>Fungi</taxon>
        <taxon>Fungi incertae sedis</taxon>
        <taxon>Mucoromycota</taxon>
        <taxon>Mucoromycotina</taxon>
        <taxon>Mucoromycetes</taxon>
        <taxon>Mucorales</taxon>
        <taxon>Mucorineae</taxon>
        <taxon>Choanephoraceae</taxon>
        <taxon>Choanephoroideae</taxon>
        <taxon>Choanephora</taxon>
    </lineage>
</organism>
<feature type="region of interest" description="Disordered" evidence="1">
    <location>
        <begin position="146"/>
        <end position="177"/>
    </location>
</feature>
<feature type="compositionally biased region" description="Basic and acidic residues" evidence="1">
    <location>
        <begin position="157"/>
        <end position="177"/>
    </location>
</feature>
<feature type="region of interest" description="Disordered" evidence="1">
    <location>
        <begin position="1"/>
        <end position="27"/>
    </location>
</feature>
<name>A0A1C7NVQ4_9FUNG</name>
<comment type="caution">
    <text evidence="3">The sequence shown here is derived from an EMBL/GenBank/DDBJ whole genome shotgun (WGS) entry which is preliminary data.</text>
</comment>
<evidence type="ECO:0000313" key="4">
    <source>
        <dbReference type="Proteomes" id="UP000093000"/>
    </source>
</evidence>
<evidence type="ECO:0000259" key="2">
    <source>
        <dbReference type="Pfam" id="PF25482"/>
    </source>
</evidence>
<evidence type="ECO:0000256" key="1">
    <source>
        <dbReference type="SAM" id="MobiDB-lite"/>
    </source>
</evidence>
<dbReference type="InterPro" id="IPR057227">
    <property type="entry name" value="DUF7905"/>
</dbReference>
<reference evidence="3 4" key="1">
    <citation type="submission" date="2016-03" db="EMBL/GenBank/DDBJ databases">
        <title>Choanephora cucurbitarum.</title>
        <authorList>
            <person name="Min B."/>
            <person name="Park H."/>
            <person name="Park J.-H."/>
            <person name="Shin H.-D."/>
            <person name="Choi I.-G."/>
        </authorList>
    </citation>
    <scope>NUCLEOTIDE SEQUENCE [LARGE SCALE GENOMIC DNA]</scope>
    <source>
        <strain evidence="3 4">KUS-F28377</strain>
    </source>
</reference>
<dbReference type="InParanoid" id="A0A1C7NVQ4"/>
<gene>
    <name evidence="3" type="ORF">A0J61_00364</name>
</gene>
<accession>A0A1C7NVQ4</accession>
<dbReference type="Proteomes" id="UP000093000">
    <property type="component" value="Unassembled WGS sequence"/>
</dbReference>
<dbReference type="AlphaFoldDB" id="A0A1C7NVQ4"/>
<dbReference type="EMBL" id="LUGH01000008">
    <property type="protein sequence ID" value="OBZ91554.1"/>
    <property type="molecule type" value="Genomic_DNA"/>
</dbReference>
<proteinExistence type="predicted"/>
<protein>
    <recommendedName>
        <fullName evidence="2">DUF7905 domain-containing protein</fullName>
    </recommendedName>
</protein>
<dbReference type="Pfam" id="PF25482">
    <property type="entry name" value="DUF7905"/>
    <property type="match status" value="1"/>
</dbReference>